<keyword evidence="9" id="KW-0325">Glycoprotein</keyword>
<keyword evidence="7" id="KW-0749">Sporulation</keyword>
<feature type="domain" description="NodB homology" evidence="17">
    <location>
        <begin position="146"/>
        <end position="327"/>
    </location>
</feature>
<dbReference type="GO" id="GO:0030476">
    <property type="term" value="P:ascospore wall assembly"/>
    <property type="evidence" value="ECO:0007669"/>
    <property type="project" value="TreeGrafter"/>
</dbReference>
<evidence type="ECO:0000313" key="19">
    <source>
        <dbReference type="Proteomes" id="UP000190274"/>
    </source>
</evidence>
<keyword evidence="19" id="KW-1185">Reference proteome</keyword>
<evidence type="ECO:0000313" key="18">
    <source>
        <dbReference type="EMBL" id="SCU98285.1"/>
    </source>
</evidence>
<evidence type="ECO:0000259" key="17">
    <source>
        <dbReference type="PROSITE" id="PS51677"/>
    </source>
</evidence>
<evidence type="ECO:0000256" key="5">
    <source>
        <dbReference type="ARBA" id="ARBA00022729"/>
    </source>
</evidence>
<dbReference type="STRING" id="1266660.A0A1G4K3J9"/>
<dbReference type="InterPro" id="IPR002509">
    <property type="entry name" value="NODB_dom"/>
</dbReference>
<dbReference type="GO" id="GO:0008061">
    <property type="term" value="F:chitin binding"/>
    <property type="evidence" value="ECO:0007669"/>
    <property type="project" value="UniProtKB-KW"/>
</dbReference>
<keyword evidence="6" id="KW-0378">Hydrolase</keyword>
<dbReference type="OrthoDB" id="2125469at2759"/>
<evidence type="ECO:0000256" key="13">
    <source>
        <dbReference type="ARBA" id="ARBA00024056"/>
    </source>
</evidence>
<dbReference type="Proteomes" id="UP000190274">
    <property type="component" value="Chromosome H"/>
</dbReference>
<keyword evidence="4" id="KW-0479">Metal-binding</keyword>
<dbReference type="EMBL" id="LT598461">
    <property type="protein sequence ID" value="SCU98285.1"/>
    <property type="molecule type" value="Genomic_DNA"/>
</dbReference>
<evidence type="ECO:0000256" key="11">
    <source>
        <dbReference type="ARBA" id="ARBA00023285"/>
    </source>
</evidence>
<evidence type="ECO:0000256" key="12">
    <source>
        <dbReference type="ARBA" id="ARBA00023326"/>
    </source>
</evidence>
<dbReference type="PANTHER" id="PTHR10587:SF133">
    <property type="entry name" value="CHITIN DEACETYLASE 1-RELATED"/>
    <property type="match status" value="1"/>
</dbReference>
<evidence type="ECO:0000256" key="15">
    <source>
        <dbReference type="ARBA" id="ARBA00054095"/>
    </source>
</evidence>
<evidence type="ECO:0000256" key="3">
    <source>
        <dbReference type="ARBA" id="ARBA00022669"/>
    </source>
</evidence>
<evidence type="ECO:0000256" key="14">
    <source>
        <dbReference type="ARBA" id="ARBA00048494"/>
    </source>
</evidence>
<evidence type="ECO:0000256" key="9">
    <source>
        <dbReference type="ARBA" id="ARBA00023180"/>
    </source>
</evidence>
<keyword evidence="8" id="KW-0146">Chitin degradation</keyword>
<proteinExistence type="inferred from homology"/>
<name>A0A1G4K3J9_9SACH</name>
<evidence type="ECO:0000256" key="1">
    <source>
        <dbReference type="ARBA" id="ARBA00001941"/>
    </source>
</evidence>
<comment type="similarity">
    <text evidence="2">Belongs to the polysaccharide deacetylase family.</text>
</comment>
<dbReference type="PROSITE" id="PS51677">
    <property type="entry name" value="NODB"/>
    <property type="match status" value="1"/>
</dbReference>
<dbReference type="GO" id="GO:0004099">
    <property type="term" value="F:chitin deacetylase activity"/>
    <property type="evidence" value="ECO:0007669"/>
    <property type="project" value="UniProtKB-EC"/>
</dbReference>
<reference evidence="18 19" key="1">
    <citation type="submission" date="2016-03" db="EMBL/GenBank/DDBJ databases">
        <authorList>
            <person name="Devillers H."/>
        </authorList>
    </citation>
    <scope>NUCLEOTIDE SEQUENCE [LARGE SCALE GENOMIC DNA]</scope>
    <source>
        <strain evidence="18">CBS 10888</strain>
    </source>
</reference>
<evidence type="ECO:0000256" key="8">
    <source>
        <dbReference type="ARBA" id="ARBA00023024"/>
    </source>
</evidence>
<dbReference type="FunFam" id="3.20.20.370:FF:000008">
    <property type="entry name" value="Chitin deacetylase"/>
    <property type="match status" value="1"/>
</dbReference>
<dbReference type="InterPro" id="IPR011330">
    <property type="entry name" value="Glyco_hydro/deAcase_b/a-brl"/>
</dbReference>
<keyword evidence="5" id="KW-0732">Signal</keyword>
<evidence type="ECO:0000256" key="10">
    <source>
        <dbReference type="ARBA" id="ARBA00023277"/>
    </source>
</evidence>
<evidence type="ECO:0000256" key="2">
    <source>
        <dbReference type="ARBA" id="ARBA00010973"/>
    </source>
</evidence>
<dbReference type="GO" id="GO:0006032">
    <property type="term" value="P:chitin catabolic process"/>
    <property type="evidence" value="ECO:0007669"/>
    <property type="project" value="UniProtKB-KW"/>
</dbReference>
<dbReference type="InterPro" id="IPR050248">
    <property type="entry name" value="Polysacc_deacetylase_ArnD"/>
</dbReference>
<dbReference type="GO" id="GO:0005628">
    <property type="term" value="C:prospore membrane"/>
    <property type="evidence" value="ECO:0007669"/>
    <property type="project" value="TreeGrafter"/>
</dbReference>
<comment type="subcellular location">
    <subcellularLocation>
        <location evidence="16">Prospore</location>
    </subcellularLocation>
</comment>
<organism evidence="18 19">
    <name type="scientific">Lachancea dasiensis</name>
    <dbReference type="NCBI Taxonomy" id="1072105"/>
    <lineage>
        <taxon>Eukaryota</taxon>
        <taxon>Fungi</taxon>
        <taxon>Dikarya</taxon>
        <taxon>Ascomycota</taxon>
        <taxon>Saccharomycotina</taxon>
        <taxon>Saccharomycetes</taxon>
        <taxon>Saccharomycetales</taxon>
        <taxon>Saccharomycetaceae</taxon>
        <taxon>Lachancea</taxon>
    </lineage>
</organism>
<keyword evidence="11" id="KW-0170">Cobalt</keyword>
<accession>A0A1G4K3J9</accession>
<dbReference type="GO" id="GO:0046872">
    <property type="term" value="F:metal ion binding"/>
    <property type="evidence" value="ECO:0007669"/>
    <property type="project" value="UniProtKB-KW"/>
</dbReference>
<dbReference type="GO" id="GO:0000272">
    <property type="term" value="P:polysaccharide catabolic process"/>
    <property type="evidence" value="ECO:0007669"/>
    <property type="project" value="UniProtKB-KW"/>
</dbReference>
<dbReference type="Pfam" id="PF01522">
    <property type="entry name" value="Polysacc_deac_1"/>
    <property type="match status" value="1"/>
</dbReference>
<dbReference type="SUPFAM" id="SSF88713">
    <property type="entry name" value="Glycoside hydrolase/deacetylase"/>
    <property type="match status" value="1"/>
</dbReference>
<dbReference type="PANTHER" id="PTHR10587">
    <property type="entry name" value="GLYCOSYL TRANSFERASE-RELATED"/>
    <property type="match status" value="1"/>
</dbReference>
<keyword evidence="3" id="KW-0147">Chitin-binding</keyword>
<evidence type="ECO:0000256" key="16">
    <source>
        <dbReference type="ARBA" id="ARBA00060373"/>
    </source>
</evidence>
<keyword evidence="10" id="KW-0119">Carbohydrate metabolism</keyword>
<gene>
    <name evidence="18" type="ORF">LADA_0H11870G</name>
</gene>
<sequence>MNFTCHPSTLISRIFIMRTSYLYALVAARYAVSHKMVLSNGSDVGQPAGYPKGQPIGQPVGQPVGGFVSVRAGRKQTPFPQWLTDFTGLKEWPGIDPPYIPMDFIDFDKIPDYKRYDQGVCGANPRESCSFDCDHCLAPDDVYTCRKISQTFDDGPSPATDKLLEALDHKTTFFNLGINIVNYPEMYRKILDGGHLVGTHTWSHPFMPSLTNEQIIAQLQWSVWAMNATGHHLPKWFRPPYGAIDNRVRSIARMFGLQAVLWDHDSFDWQLINEDQTVRTEEDIYRDVQEWKHDGEGLILEHDGTFKTVQVGINVNKILGDNQMTVAECAGGIDYIRAFP</sequence>
<evidence type="ECO:0000256" key="6">
    <source>
        <dbReference type="ARBA" id="ARBA00022801"/>
    </source>
</evidence>
<dbReference type="Gene3D" id="3.20.20.370">
    <property type="entry name" value="Glycoside hydrolase/deacetylase"/>
    <property type="match status" value="1"/>
</dbReference>
<comment type="catalytic activity">
    <reaction evidence="14">
        <text>[(1-&gt;4)-N-acetyl-beta-D-glucosaminyl](n) + n H2O = chitosan + n acetate</text>
        <dbReference type="Rhea" id="RHEA:10464"/>
        <dbReference type="Rhea" id="RHEA-COMP:9593"/>
        <dbReference type="Rhea" id="RHEA-COMP:9597"/>
        <dbReference type="ChEBI" id="CHEBI:15377"/>
        <dbReference type="ChEBI" id="CHEBI:17029"/>
        <dbReference type="ChEBI" id="CHEBI:30089"/>
        <dbReference type="ChEBI" id="CHEBI:57704"/>
        <dbReference type="EC" id="3.5.1.41"/>
    </reaction>
    <physiologicalReaction direction="left-to-right" evidence="14">
        <dbReference type="Rhea" id="RHEA:10465"/>
    </physiologicalReaction>
</comment>
<comment type="function">
    <text evidence="15">Hydrolyzes the N-acetamido groups of N-acetyl-D-glucosamine residues in chitin to form chitosan and acetate. Chitosan is a component of the spore wall.</text>
</comment>
<evidence type="ECO:0000256" key="4">
    <source>
        <dbReference type="ARBA" id="ARBA00022723"/>
    </source>
</evidence>
<dbReference type="EC" id="3.5.1.41" evidence="13"/>
<evidence type="ECO:0000256" key="7">
    <source>
        <dbReference type="ARBA" id="ARBA00022969"/>
    </source>
</evidence>
<comment type="cofactor">
    <cofactor evidence="1">
        <name>Co(2+)</name>
        <dbReference type="ChEBI" id="CHEBI:48828"/>
    </cofactor>
</comment>
<keyword evidence="12" id="KW-0624">Polysaccharide degradation</keyword>
<protein>
    <recommendedName>
        <fullName evidence="13">chitin deacetylase</fullName>
        <ecNumber evidence="13">3.5.1.41</ecNumber>
    </recommendedName>
</protein>
<dbReference type="AlphaFoldDB" id="A0A1G4K3J9"/>